<feature type="transmembrane region" description="Helical" evidence="1">
    <location>
        <begin position="288"/>
        <end position="307"/>
    </location>
</feature>
<dbReference type="InterPro" id="IPR025105">
    <property type="entry name" value="DUF4010"/>
</dbReference>
<keyword evidence="1" id="KW-0472">Membrane</keyword>
<keyword evidence="1" id="KW-0812">Transmembrane</keyword>
<evidence type="ECO:0000259" key="2">
    <source>
        <dbReference type="Pfam" id="PF02308"/>
    </source>
</evidence>
<feature type="transmembrane region" description="Helical" evidence="1">
    <location>
        <begin position="226"/>
        <end position="245"/>
    </location>
</feature>
<feature type="transmembrane region" description="Helical" evidence="1">
    <location>
        <begin position="55"/>
        <end position="76"/>
    </location>
</feature>
<comment type="caution">
    <text evidence="4">The sequence shown here is derived from an EMBL/GenBank/DDBJ whole genome shotgun (WGS) entry which is preliminary data.</text>
</comment>
<feature type="transmembrane region" description="Helical" evidence="1">
    <location>
        <begin position="327"/>
        <end position="350"/>
    </location>
</feature>
<feature type="transmembrane region" description="Helical" evidence="1">
    <location>
        <begin position="257"/>
        <end position="281"/>
    </location>
</feature>
<proteinExistence type="predicted"/>
<reference evidence="5" key="2">
    <citation type="submission" date="2013-04" db="EMBL/GenBank/DDBJ databases">
        <title>Bisphenol A degrading Sphingobium sp. strain BiD32.</title>
        <authorList>
            <person name="Nielsen J.L."/>
            <person name="Zhou N.A."/>
            <person name="Kjeldal H."/>
        </authorList>
    </citation>
    <scope>NUCLEOTIDE SEQUENCE [LARGE SCALE GENOMIC DNA]</scope>
    <source>
        <strain evidence="5">BiD32</strain>
    </source>
</reference>
<protein>
    <recommendedName>
        <fullName evidence="6">DUF4010 domain-containing protein</fullName>
    </recommendedName>
</protein>
<dbReference type="PANTHER" id="PTHR39084">
    <property type="entry name" value="MEMBRANE PROTEIN-RELATED"/>
    <property type="match status" value="1"/>
</dbReference>
<organism evidence="4 5">
    <name type="scientific">Sphingobium indicum BiD32</name>
    <dbReference type="NCBI Taxonomy" id="1301087"/>
    <lineage>
        <taxon>Bacteria</taxon>
        <taxon>Pseudomonadati</taxon>
        <taxon>Pseudomonadota</taxon>
        <taxon>Alphaproteobacteria</taxon>
        <taxon>Sphingomonadales</taxon>
        <taxon>Sphingomonadaceae</taxon>
        <taxon>Sphingobium</taxon>
    </lineage>
</organism>
<dbReference type="Pfam" id="PF13194">
    <property type="entry name" value="DUF4010"/>
    <property type="match status" value="1"/>
</dbReference>
<reference evidence="4 5" key="1">
    <citation type="submission" date="2013-03" db="EMBL/GenBank/DDBJ databases">
        <authorList>
            <person name="Le V."/>
        </authorList>
    </citation>
    <scope>NUCLEOTIDE SEQUENCE [LARGE SCALE GENOMIC DNA]</scope>
    <source>
        <strain evidence="4 5">BiD32</strain>
    </source>
</reference>
<dbReference type="EMBL" id="CAVK010000120">
    <property type="protein sequence ID" value="CCW18077.1"/>
    <property type="molecule type" value="Genomic_DNA"/>
</dbReference>
<feature type="transmembrane region" description="Helical" evidence="1">
    <location>
        <begin position="197"/>
        <end position="214"/>
    </location>
</feature>
<evidence type="ECO:0000313" key="4">
    <source>
        <dbReference type="EMBL" id="CCW18077.1"/>
    </source>
</evidence>
<accession>N1MQY9</accession>
<feature type="transmembrane region" description="Helical" evidence="1">
    <location>
        <begin position="82"/>
        <end position="100"/>
    </location>
</feature>
<dbReference type="PANTHER" id="PTHR39084:SF1">
    <property type="entry name" value="DUF4010 DOMAIN-CONTAINING PROTEIN"/>
    <property type="match status" value="1"/>
</dbReference>
<feature type="transmembrane region" description="Helical" evidence="1">
    <location>
        <begin position="20"/>
        <end position="43"/>
    </location>
</feature>
<feature type="transmembrane region" description="Helical" evidence="1">
    <location>
        <begin position="135"/>
        <end position="153"/>
    </location>
</feature>
<feature type="domain" description="DUF4010" evidence="3">
    <location>
        <begin position="203"/>
        <end position="412"/>
    </location>
</feature>
<feature type="domain" description="MgtC/SapB/SrpB/YhiD N-terminal" evidence="2">
    <location>
        <begin position="31"/>
        <end position="155"/>
    </location>
</feature>
<keyword evidence="1" id="KW-1133">Transmembrane helix</keyword>
<feature type="transmembrane region" description="Helical" evidence="1">
    <location>
        <begin position="390"/>
        <end position="413"/>
    </location>
</feature>
<feature type="transmembrane region" description="Helical" evidence="1">
    <location>
        <begin position="362"/>
        <end position="384"/>
    </location>
</feature>
<name>N1MQY9_9SPHN</name>
<dbReference type="AlphaFoldDB" id="N1MQY9"/>
<sequence>MFAPPRRAEAGLYGFMTDLAVSAVFPTIMALSLALGLGLLIGVQRGWALRNAPDGTRFAGIRTFGLIGLAGGLAGVLHAIDASLAIILVTACAILILLGYTRTSRMNGSVSGTASIVGLLTLGCGYLATAGHQQVASAIAVLLTVILALRSQLHGWLEHLTELEIGAIARFALIAGAILPLLPDRPYGPYDAWNPRHLWMVVVLVSGFSFIGYLACKRLGARNGTLATAGAGALVSSTAVTAALASRLREDDGDRRMLSAAIALASAVMFLRVLVLVGALAPIALNGVALLALPPAITSGIAAVWMLRSALPEPADGAHPVKIRNPFDLWPAIGMMALIMVVSVASRWMLVQFGQAGLSATLAISGAIDVDAAIITIGGLPAPLLDARTAALVLAVPMILNTLFKAATALSIAGWTKGRAAAAALALSAVACVAMLPLVARL</sequence>
<evidence type="ECO:0000313" key="5">
    <source>
        <dbReference type="Proteomes" id="UP000013201"/>
    </source>
</evidence>
<keyword evidence="5" id="KW-1185">Reference proteome</keyword>
<dbReference type="Proteomes" id="UP000013201">
    <property type="component" value="Unassembled WGS sequence"/>
</dbReference>
<feature type="transmembrane region" description="Helical" evidence="1">
    <location>
        <begin position="420"/>
        <end position="440"/>
    </location>
</feature>
<feature type="transmembrane region" description="Helical" evidence="1">
    <location>
        <begin position="165"/>
        <end position="182"/>
    </location>
</feature>
<dbReference type="Pfam" id="PF02308">
    <property type="entry name" value="MgtC"/>
    <property type="match status" value="1"/>
</dbReference>
<evidence type="ECO:0008006" key="6">
    <source>
        <dbReference type="Google" id="ProtNLM"/>
    </source>
</evidence>
<gene>
    <name evidence="4" type="ORF">EBBID32_24270</name>
</gene>
<dbReference type="InterPro" id="IPR049177">
    <property type="entry name" value="MgtC_SapB_SrpB_YhiD_N"/>
</dbReference>
<evidence type="ECO:0000259" key="3">
    <source>
        <dbReference type="Pfam" id="PF13194"/>
    </source>
</evidence>
<feature type="transmembrane region" description="Helical" evidence="1">
    <location>
        <begin position="112"/>
        <end position="129"/>
    </location>
</feature>
<evidence type="ECO:0000256" key="1">
    <source>
        <dbReference type="SAM" id="Phobius"/>
    </source>
</evidence>